<keyword evidence="3" id="KW-1185">Reference proteome</keyword>
<evidence type="ECO:0000259" key="1">
    <source>
        <dbReference type="PROSITE" id="PS50943"/>
    </source>
</evidence>
<organism evidence="2 3">
    <name type="scientific">Paenibacillus cellulosilyticus</name>
    <dbReference type="NCBI Taxonomy" id="375489"/>
    <lineage>
        <taxon>Bacteria</taxon>
        <taxon>Bacillati</taxon>
        <taxon>Bacillota</taxon>
        <taxon>Bacilli</taxon>
        <taxon>Bacillales</taxon>
        <taxon>Paenibacillaceae</taxon>
        <taxon>Paenibacillus</taxon>
    </lineage>
</organism>
<dbReference type="Gene3D" id="1.10.260.40">
    <property type="entry name" value="lambda repressor-like DNA-binding domains"/>
    <property type="match status" value="1"/>
</dbReference>
<dbReference type="PROSITE" id="PS50943">
    <property type="entry name" value="HTH_CROC1"/>
    <property type="match status" value="1"/>
</dbReference>
<dbReference type="Proteomes" id="UP000246635">
    <property type="component" value="Unassembled WGS sequence"/>
</dbReference>
<dbReference type="AlphaFoldDB" id="A0A2V2YTC6"/>
<sequence>MRLRIKLKEILVDRGMTQMELSALANVTQSKISNLCNNNMKELNIGILERIASALKIEDISELIQFEK</sequence>
<dbReference type="CDD" id="cd00093">
    <property type="entry name" value="HTH_XRE"/>
    <property type="match status" value="1"/>
</dbReference>
<dbReference type="SUPFAM" id="SSF47413">
    <property type="entry name" value="lambda repressor-like DNA-binding domains"/>
    <property type="match status" value="1"/>
</dbReference>
<dbReference type="InterPro" id="IPR010982">
    <property type="entry name" value="Lambda_DNA-bd_dom_sf"/>
</dbReference>
<name>A0A2V2YTC6_9BACL</name>
<proteinExistence type="predicted"/>
<protein>
    <submittedName>
        <fullName evidence="2">DNA-binding Xre family transcriptional regulator</fullName>
    </submittedName>
</protein>
<comment type="caution">
    <text evidence="2">The sequence shown here is derived from an EMBL/GenBank/DDBJ whole genome shotgun (WGS) entry which is preliminary data.</text>
</comment>
<dbReference type="RefSeq" id="WP_219993699.1">
    <property type="nucleotide sequence ID" value="NZ_CP054613.1"/>
</dbReference>
<dbReference type="EMBL" id="QGTQ01000009">
    <property type="protein sequence ID" value="PWW02509.1"/>
    <property type="molecule type" value="Genomic_DNA"/>
</dbReference>
<evidence type="ECO:0000313" key="3">
    <source>
        <dbReference type="Proteomes" id="UP000246635"/>
    </source>
</evidence>
<dbReference type="Pfam" id="PF13443">
    <property type="entry name" value="HTH_26"/>
    <property type="match status" value="1"/>
</dbReference>
<accession>A0A2V2YTC6</accession>
<dbReference type="SMART" id="SM00530">
    <property type="entry name" value="HTH_XRE"/>
    <property type="match status" value="1"/>
</dbReference>
<gene>
    <name evidence="2" type="ORF">DFQ01_109134</name>
</gene>
<keyword evidence="2" id="KW-0238">DNA-binding</keyword>
<dbReference type="InterPro" id="IPR001387">
    <property type="entry name" value="Cro/C1-type_HTH"/>
</dbReference>
<reference evidence="2 3" key="1">
    <citation type="submission" date="2018-05" db="EMBL/GenBank/DDBJ databases">
        <title>Genomic Encyclopedia of Type Strains, Phase III (KMG-III): the genomes of soil and plant-associated and newly described type strains.</title>
        <authorList>
            <person name="Whitman W."/>
        </authorList>
    </citation>
    <scope>NUCLEOTIDE SEQUENCE [LARGE SCALE GENOMIC DNA]</scope>
    <source>
        <strain evidence="2 3">CECT 5696</strain>
    </source>
</reference>
<feature type="domain" description="HTH cro/C1-type" evidence="1">
    <location>
        <begin position="7"/>
        <end position="63"/>
    </location>
</feature>
<evidence type="ECO:0000313" key="2">
    <source>
        <dbReference type="EMBL" id="PWW02509.1"/>
    </source>
</evidence>
<dbReference type="GO" id="GO:0003677">
    <property type="term" value="F:DNA binding"/>
    <property type="evidence" value="ECO:0007669"/>
    <property type="project" value="UniProtKB-KW"/>
</dbReference>